<proteinExistence type="predicted"/>
<comment type="caution">
    <text evidence="2">The sequence shown here is derived from an EMBL/GenBank/DDBJ whole genome shotgun (WGS) entry which is preliminary data.</text>
</comment>
<keyword evidence="3" id="KW-1185">Reference proteome</keyword>
<evidence type="ECO:0000313" key="3">
    <source>
        <dbReference type="Proteomes" id="UP000299102"/>
    </source>
</evidence>
<accession>A0A4C1V6I0</accession>
<reference evidence="2 3" key="1">
    <citation type="journal article" date="2019" name="Commun. Biol.">
        <title>The bagworm genome reveals a unique fibroin gene that provides high tensile strength.</title>
        <authorList>
            <person name="Kono N."/>
            <person name="Nakamura H."/>
            <person name="Ohtoshi R."/>
            <person name="Tomita M."/>
            <person name="Numata K."/>
            <person name="Arakawa K."/>
        </authorList>
    </citation>
    <scope>NUCLEOTIDE SEQUENCE [LARGE SCALE GENOMIC DNA]</scope>
</reference>
<sequence>MIVSNLRVKGSQTRSSVRAGSNSITTVRQKPSSEGFMIPVTPSSGDADDDVWTKSYRSSPLRRAAAQSGNRVRSSHINQRLYYGHRYVAPAQDVPGPRRRPI</sequence>
<dbReference type="Proteomes" id="UP000299102">
    <property type="component" value="Unassembled WGS sequence"/>
</dbReference>
<evidence type="ECO:0000313" key="2">
    <source>
        <dbReference type="EMBL" id="GBP34239.1"/>
    </source>
</evidence>
<protein>
    <submittedName>
        <fullName evidence="2">Uncharacterized protein</fullName>
    </submittedName>
</protein>
<feature type="compositionally biased region" description="Polar residues" evidence="1">
    <location>
        <begin position="10"/>
        <end position="32"/>
    </location>
</feature>
<dbReference type="AlphaFoldDB" id="A0A4C1V6I0"/>
<name>A0A4C1V6I0_EUMVA</name>
<gene>
    <name evidence="2" type="ORF">EVAR_30793_1</name>
</gene>
<evidence type="ECO:0000256" key="1">
    <source>
        <dbReference type="SAM" id="MobiDB-lite"/>
    </source>
</evidence>
<organism evidence="2 3">
    <name type="scientific">Eumeta variegata</name>
    <name type="common">Bagworm moth</name>
    <name type="synonym">Eumeta japonica</name>
    <dbReference type="NCBI Taxonomy" id="151549"/>
    <lineage>
        <taxon>Eukaryota</taxon>
        <taxon>Metazoa</taxon>
        <taxon>Ecdysozoa</taxon>
        <taxon>Arthropoda</taxon>
        <taxon>Hexapoda</taxon>
        <taxon>Insecta</taxon>
        <taxon>Pterygota</taxon>
        <taxon>Neoptera</taxon>
        <taxon>Endopterygota</taxon>
        <taxon>Lepidoptera</taxon>
        <taxon>Glossata</taxon>
        <taxon>Ditrysia</taxon>
        <taxon>Tineoidea</taxon>
        <taxon>Psychidae</taxon>
        <taxon>Oiketicinae</taxon>
        <taxon>Eumeta</taxon>
    </lineage>
</organism>
<feature type="region of interest" description="Disordered" evidence="1">
    <location>
        <begin position="1"/>
        <end position="51"/>
    </location>
</feature>
<dbReference type="EMBL" id="BGZK01000285">
    <property type="protein sequence ID" value="GBP34239.1"/>
    <property type="molecule type" value="Genomic_DNA"/>
</dbReference>